<proteinExistence type="predicted"/>
<dbReference type="EMBL" id="HG682648">
    <property type="protein sequence ID" value="CDJ30616.1"/>
    <property type="molecule type" value="Genomic_DNA"/>
</dbReference>
<reference evidence="1" key="2">
    <citation type="submission" date="2013-10" db="EMBL/GenBank/DDBJ databases">
        <authorList>
            <person name="Aslett M."/>
        </authorList>
    </citation>
    <scope>NUCLEOTIDE SEQUENCE [LARGE SCALE GENOMIC DNA]</scope>
    <source>
        <strain evidence="1">Houghton</strain>
    </source>
</reference>
<dbReference type="GeneID" id="25380601"/>
<evidence type="ECO:0000313" key="1">
    <source>
        <dbReference type="EMBL" id="CDJ30616.1"/>
    </source>
</evidence>
<dbReference type="RefSeq" id="XP_013353181.1">
    <property type="nucleotide sequence ID" value="XM_013497727.1"/>
</dbReference>
<organism evidence="1 2">
    <name type="scientific">Eimeria mitis</name>
    <dbReference type="NCBI Taxonomy" id="44415"/>
    <lineage>
        <taxon>Eukaryota</taxon>
        <taxon>Sar</taxon>
        <taxon>Alveolata</taxon>
        <taxon>Apicomplexa</taxon>
        <taxon>Conoidasida</taxon>
        <taxon>Coccidia</taxon>
        <taxon>Eucoccidiorida</taxon>
        <taxon>Eimeriorina</taxon>
        <taxon>Eimeriidae</taxon>
        <taxon>Eimeria</taxon>
    </lineage>
</organism>
<evidence type="ECO:0000313" key="2">
    <source>
        <dbReference type="Proteomes" id="UP000030744"/>
    </source>
</evidence>
<protein>
    <submittedName>
        <fullName evidence="1">Uncharacterized protein</fullName>
    </submittedName>
</protein>
<name>U6K0U3_9EIME</name>
<gene>
    <name evidence="1" type="ORF">EMH_0059890</name>
</gene>
<dbReference type="Proteomes" id="UP000030744">
    <property type="component" value="Unassembled WGS sequence"/>
</dbReference>
<dbReference type="AlphaFoldDB" id="U6K0U3"/>
<keyword evidence="2" id="KW-1185">Reference proteome</keyword>
<reference evidence="1" key="1">
    <citation type="submission" date="2013-10" db="EMBL/GenBank/DDBJ databases">
        <title>Genomic analysis of the causative agents of coccidiosis in chickens.</title>
        <authorList>
            <person name="Reid A.J."/>
            <person name="Blake D."/>
            <person name="Billington K."/>
            <person name="Browne H."/>
            <person name="Dunn M."/>
            <person name="Hung S."/>
            <person name="Kawahara F."/>
            <person name="Miranda-Saavedra D."/>
            <person name="Mourier T."/>
            <person name="Nagra H."/>
            <person name="Otto T.D."/>
            <person name="Rawlings N."/>
            <person name="Sanchez A."/>
            <person name="Sanders M."/>
            <person name="Subramaniam C."/>
            <person name="Tay Y."/>
            <person name="Dear P."/>
            <person name="Doerig C."/>
            <person name="Gruber A."/>
            <person name="Parkinson J."/>
            <person name="Shirley M."/>
            <person name="Wan K.L."/>
            <person name="Berriman M."/>
            <person name="Tomley F."/>
            <person name="Pain A."/>
        </authorList>
    </citation>
    <scope>NUCLEOTIDE SEQUENCE [LARGE SCALE GENOMIC DNA]</scope>
    <source>
        <strain evidence="1">Houghton</strain>
    </source>
</reference>
<dbReference type="VEuPathDB" id="ToxoDB:EMH_0059890"/>
<accession>U6K0U3</accession>
<sequence length="99" mass="11144">MSLMTSRTQEFYRNRMAQQQDILQQYKQIMKRNPRPGCQQRALHVAAVNARQQAAEPHVAMVICVIRVNLADSRMLSAAIVFAAEYPPPCIAGKVTNTT</sequence>